<name>A0AAX4KDF0_9TREE</name>
<feature type="region of interest" description="Disordered" evidence="2">
    <location>
        <begin position="338"/>
        <end position="379"/>
    </location>
</feature>
<sequence>MTTTPQPIHASPSTSIPERPLSAPPLPRARDIPTDFKSSLSAWWSTSSYKEARLAEERLLRRMAAFEPSSVPAQQISKGWFGSSPSNKQTTNNDLPETEIGQIKEPLPISSTGLVATLRNVFIPTPNPTLAPQHPADPRDITPGSATSSSTDLSGASASASTKEKKKHHHKCNKGEEQGKMVDFINTLEITKPQDKDNKEAVVVLHGYAAALGFFFRNWESISLSSSSTGRRTFFLDWLGMGLSSRPSPSLLNSPSNTPIPSRVSRAEHFFVSSLESWRESVGVEKMILVGHSLGGYLASAYSVRYPERVKGLILLSPAGIPHGPEYVRYPLTSELTSRDNVQTQTRSPPETPQELDDATDAAEAELNSGPQGEAKEWAKRREESFVRRNMMKFFTWGWERGMSPFSILRSVGPFGPLWVGKYSSRRFAAQSEDDVRDLHSYIYGTSIMKGSGEYCISHILAPGAYARIPIIDRINRLKVPVTFMYGDNDWMDVKGGEDSVKLLEESGNTQSSCHVIPKAGHHLYLDNPDYTNKLIDKAIKAIPKELS</sequence>
<dbReference type="SUPFAM" id="SSF53474">
    <property type="entry name" value="alpha/beta-Hydrolases"/>
    <property type="match status" value="1"/>
</dbReference>
<dbReference type="GO" id="GO:0005743">
    <property type="term" value="C:mitochondrial inner membrane"/>
    <property type="evidence" value="ECO:0007669"/>
    <property type="project" value="TreeGrafter"/>
</dbReference>
<feature type="compositionally biased region" description="Polar residues" evidence="2">
    <location>
        <begin position="338"/>
        <end position="349"/>
    </location>
</feature>
<dbReference type="Gene3D" id="3.40.50.1820">
    <property type="entry name" value="alpha/beta hydrolase"/>
    <property type="match status" value="1"/>
</dbReference>
<dbReference type="GO" id="GO:0042171">
    <property type="term" value="F:lysophosphatidic acid acyltransferase activity"/>
    <property type="evidence" value="ECO:0007669"/>
    <property type="project" value="TreeGrafter"/>
</dbReference>
<feature type="compositionally biased region" description="Acidic residues" evidence="2">
    <location>
        <begin position="354"/>
        <end position="364"/>
    </location>
</feature>
<dbReference type="GO" id="GO:0004623">
    <property type="term" value="F:phospholipase A2 activity"/>
    <property type="evidence" value="ECO:0007669"/>
    <property type="project" value="TreeGrafter"/>
</dbReference>
<dbReference type="InterPro" id="IPR029058">
    <property type="entry name" value="AB_hydrolase_fold"/>
</dbReference>
<dbReference type="KEGG" id="ker:91100948"/>
<evidence type="ECO:0000256" key="1">
    <source>
        <dbReference type="ARBA" id="ARBA00038097"/>
    </source>
</evidence>
<organism evidence="4 5">
    <name type="scientific">Kwoniella europaea PYCC6329</name>
    <dbReference type="NCBI Taxonomy" id="1423913"/>
    <lineage>
        <taxon>Eukaryota</taxon>
        <taxon>Fungi</taxon>
        <taxon>Dikarya</taxon>
        <taxon>Basidiomycota</taxon>
        <taxon>Agaricomycotina</taxon>
        <taxon>Tremellomycetes</taxon>
        <taxon>Tremellales</taxon>
        <taxon>Cryptococcaceae</taxon>
        <taxon>Kwoniella</taxon>
    </lineage>
</organism>
<dbReference type="InterPro" id="IPR000073">
    <property type="entry name" value="AB_hydrolase_1"/>
</dbReference>
<dbReference type="GeneID" id="91100948"/>
<protein>
    <recommendedName>
        <fullName evidence="3">AB hydrolase-1 domain-containing protein</fullName>
    </recommendedName>
</protein>
<dbReference type="GO" id="GO:0035965">
    <property type="term" value="P:cardiolipin acyl-chain remodeling"/>
    <property type="evidence" value="ECO:0007669"/>
    <property type="project" value="TreeGrafter"/>
</dbReference>
<dbReference type="RefSeq" id="XP_066082046.1">
    <property type="nucleotide sequence ID" value="XM_066225949.1"/>
</dbReference>
<dbReference type="PANTHER" id="PTHR42886:SF29">
    <property type="entry name" value="PUMMELIG, ISOFORM A"/>
    <property type="match status" value="1"/>
</dbReference>
<dbReference type="PANTHER" id="PTHR42886">
    <property type="entry name" value="RE40534P-RELATED"/>
    <property type="match status" value="1"/>
</dbReference>
<dbReference type="GO" id="GO:0055088">
    <property type="term" value="P:lipid homeostasis"/>
    <property type="evidence" value="ECO:0007669"/>
    <property type="project" value="TreeGrafter"/>
</dbReference>
<accession>A0AAX4KDF0</accession>
<keyword evidence="5" id="KW-1185">Reference proteome</keyword>
<evidence type="ECO:0000259" key="3">
    <source>
        <dbReference type="Pfam" id="PF00561"/>
    </source>
</evidence>
<dbReference type="EMBL" id="CP144089">
    <property type="protein sequence ID" value="WWD04079.1"/>
    <property type="molecule type" value="Genomic_DNA"/>
</dbReference>
<feature type="compositionally biased region" description="Low complexity" evidence="2">
    <location>
        <begin position="145"/>
        <end position="161"/>
    </location>
</feature>
<evidence type="ECO:0000313" key="5">
    <source>
        <dbReference type="Proteomes" id="UP001358614"/>
    </source>
</evidence>
<feature type="compositionally biased region" description="Polar residues" evidence="2">
    <location>
        <begin position="75"/>
        <end position="95"/>
    </location>
</feature>
<evidence type="ECO:0000313" key="4">
    <source>
        <dbReference type="EMBL" id="WWD04079.1"/>
    </source>
</evidence>
<feature type="region of interest" description="Disordered" evidence="2">
    <location>
        <begin position="75"/>
        <end position="106"/>
    </location>
</feature>
<feature type="region of interest" description="Disordered" evidence="2">
    <location>
        <begin position="126"/>
        <end position="178"/>
    </location>
</feature>
<dbReference type="GO" id="GO:0006654">
    <property type="term" value="P:phosphatidic acid biosynthetic process"/>
    <property type="evidence" value="ECO:0007669"/>
    <property type="project" value="TreeGrafter"/>
</dbReference>
<dbReference type="Proteomes" id="UP001358614">
    <property type="component" value="Chromosome 1"/>
</dbReference>
<feature type="domain" description="AB hydrolase-1" evidence="3">
    <location>
        <begin position="201"/>
        <end position="393"/>
    </location>
</feature>
<gene>
    <name evidence="4" type="ORF">V865_002144</name>
</gene>
<reference evidence="4 5" key="1">
    <citation type="submission" date="2024-01" db="EMBL/GenBank/DDBJ databases">
        <title>Comparative genomics of Cryptococcus and Kwoniella reveals pathogenesis evolution and contrasting modes of karyotype evolution via chromosome fusion or intercentromeric recombination.</title>
        <authorList>
            <person name="Coelho M.A."/>
            <person name="David-Palma M."/>
            <person name="Shea T."/>
            <person name="Bowers K."/>
            <person name="McGinley-Smith S."/>
            <person name="Mohammad A.W."/>
            <person name="Gnirke A."/>
            <person name="Yurkov A.M."/>
            <person name="Nowrousian M."/>
            <person name="Sun S."/>
            <person name="Cuomo C.A."/>
            <person name="Heitman J."/>
        </authorList>
    </citation>
    <scope>NUCLEOTIDE SEQUENCE [LARGE SCALE GENOMIC DNA]</scope>
    <source>
        <strain evidence="4 5">PYCC6329</strain>
    </source>
</reference>
<evidence type="ECO:0000256" key="2">
    <source>
        <dbReference type="SAM" id="MobiDB-lite"/>
    </source>
</evidence>
<comment type="similarity">
    <text evidence="1">Belongs to the peptidase S33 family. ABHD4/ABHD5 subfamily.</text>
</comment>
<dbReference type="Pfam" id="PF00561">
    <property type="entry name" value="Abhydrolase_1"/>
    <property type="match status" value="1"/>
</dbReference>
<dbReference type="AlphaFoldDB" id="A0AAX4KDF0"/>
<proteinExistence type="inferred from homology"/>
<feature type="compositionally biased region" description="Polar residues" evidence="2">
    <location>
        <begin position="1"/>
        <end position="16"/>
    </location>
</feature>
<feature type="region of interest" description="Disordered" evidence="2">
    <location>
        <begin position="1"/>
        <end position="33"/>
    </location>
</feature>